<proteinExistence type="predicted"/>
<name>A0A2P5TPU7_9GAMM</name>
<dbReference type="PANTHER" id="PTHR33055">
    <property type="entry name" value="TRANSPOSASE FOR INSERTION SEQUENCE ELEMENT IS1111A"/>
    <property type="match status" value="1"/>
</dbReference>
<evidence type="ECO:0000259" key="2">
    <source>
        <dbReference type="Pfam" id="PF02371"/>
    </source>
</evidence>
<dbReference type="PANTHER" id="PTHR33055:SF3">
    <property type="entry name" value="PUTATIVE TRANSPOSASE FOR IS117-RELATED"/>
    <property type="match status" value="1"/>
</dbReference>
<dbReference type="AlphaFoldDB" id="A0A2P5TPU7"/>
<dbReference type="Pfam" id="PF01548">
    <property type="entry name" value="DEDD_Tnp_IS110"/>
    <property type="match status" value="1"/>
</dbReference>
<accession>A0A2P5TPU7</accession>
<dbReference type="RefSeq" id="WP_104485492.1">
    <property type="nucleotide sequence ID" value="NZ_BMYB01000011.1"/>
</dbReference>
<organism evidence="3 4">
    <name type="scientific">Oceanisphaera arctica</name>
    <dbReference type="NCBI Taxonomy" id="641510"/>
    <lineage>
        <taxon>Bacteria</taxon>
        <taxon>Pseudomonadati</taxon>
        <taxon>Pseudomonadota</taxon>
        <taxon>Gammaproteobacteria</taxon>
        <taxon>Aeromonadales</taxon>
        <taxon>Aeromonadaceae</taxon>
        <taxon>Oceanisphaera</taxon>
    </lineage>
</organism>
<dbReference type="OrthoDB" id="5593618at2"/>
<evidence type="ECO:0000259" key="1">
    <source>
        <dbReference type="Pfam" id="PF01548"/>
    </source>
</evidence>
<dbReference type="NCBIfam" id="NF033542">
    <property type="entry name" value="transpos_IS110"/>
    <property type="match status" value="1"/>
</dbReference>
<keyword evidence="4" id="KW-1185">Reference proteome</keyword>
<gene>
    <name evidence="3" type="ORF">UN63_04020</name>
</gene>
<dbReference type="Pfam" id="PF02371">
    <property type="entry name" value="Transposase_20"/>
    <property type="match status" value="1"/>
</dbReference>
<dbReference type="InterPro" id="IPR047650">
    <property type="entry name" value="Transpos_IS110"/>
</dbReference>
<feature type="domain" description="Transposase IS116/IS110/IS902 C-terminal" evidence="2">
    <location>
        <begin position="211"/>
        <end position="290"/>
    </location>
</feature>
<feature type="domain" description="Transposase IS110-like N-terminal" evidence="1">
    <location>
        <begin position="8"/>
        <end position="143"/>
    </location>
</feature>
<dbReference type="InterPro" id="IPR002525">
    <property type="entry name" value="Transp_IS110-like_N"/>
</dbReference>
<dbReference type="Proteomes" id="UP000242231">
    <property type="component" value="Unassembled WGS sequence"/>
</dbReference>
<dbReference type="GO" id="GO:0006313">
    <property type="term" value="P:DNA transposition"/>
    <property type="evidence" value="ECO:0007669"/>
    <property type="project" value="InterPro"/>
</dbReference>
<sequence>MKHHTAIAIDLAKNSFQACQIKNYKPIRNKAYTRAKLIALLSKHPPCLVVMEACGSAHFWARTAEGMGHQAMIIAPKTVAAFRVGHKTDHNDAEAIAAALLHPGLKTVSPKTVEQQGLQSIERIREHLQDQRTATSNLIRSLVFEFGMTIPRGLKALRETLPLILEDAENELPMALRHELAELWHEYQLLTTRFTELEVRRDQLIKQHHICEKLMKLEGVGPVNALNLYLSLGNNGGNFANGREAAACIGLTPKQHSTGGKVVLGKIGKLSGNRRLRANLVQGARAVLKEVQRRGPANNKEAWINALIERRGFGKASVALANKTVRTAWAMLHNSEDYRGPQPLAACC</sequence>
<comment type="caution">
    <text evidence="3">The sequence shown here is derived from an EMBL/GenBank/DDBJ whole genome shotgun (WGS) entry which is preliminary data.</text>
</comment>
<protein>
    <submittedName>
        <fullName evidence="3">IS110 family transposase</fullName>
    </submittedName>
</protein>
<evidence type="ECO:0000313" key="3">
    <source>
        <dbReference type="EMBL" id="PPL17740.1"/>
    </source>
</evidence>
<dbReference type="InterPro" id="IPR003346">
    <property type="entry name" value="Transposase_20"/>
</dbReference>
<dbReference type="GO" id="GO:0003677">
    <property type="term" value="F:DNA binding"/>
    <property type="evidence" value="ECO:0007669"/>
    <property type="project" value="InterPro"/>
</dbReference>
<dbReference type="GO" id="GO:0004803">
    <property type="term" value="F:transposase activity"/>
    <property type="evidence" value="ECO:0007669"/>
    <property type="project" value="InterPro"/>
</dbReference>
<dbReference type="EMBL" id="MPZM01000005">
    <property type="protein sequence ID" value="PPL17740.1"/>
    <property type="molecule type" value="Genomic_DNA"/>
</dbReference>
<reference evidence="4" key="1">
    <citation type="submission" date="2016-11" db="EMBL/GenBank/DDBJ databases">
        <authorList>
            <person name="Sisinthy S."/>
            <person name="Ara S."/>
            <person name="Gundlapally S.R."/>
        </authorList>
    </citation>
    <scope>NUCLEOTIDE SEQUENCE [LARGE SCALE GENOMIC DNA]</scope>
    <source>
        <strain evidence="4">V1-41</strain>
    </source>
</reference>
<evidence type="ECO:0000313" key="4">
    <source>
        <dbReference type="Proteomes" id="UP000242231"/>
    </source>
</evidence>